<dbReference type="HOGENOM" id="CLU_057974_1_0_0"/>
<keyword evidence="1" id="KW-0560">Oxidoreductase</keyword>
<dbReference type="SUPFAM" id="SSF51197">
    <property type="entry name" value="Clavaminate synthase-like"/>
    <property type="match status" value="1"/>
</dbReference>
<evidence type="ECO:0000313" key="1">
    <source>
        <dbReference type="EMBL" id="ADY61288.1"/>
    </source>
</evidence>
<dbReference type="STRING" id="756272.Plabr_3695"/>
<evidence type="ECO:0000313" key="2">
    <source>
        <dbReference type="Proteomes" id="UP000006860"/>
    </source>
</evidence>
<dbReference type="eggNOG" id="COG5285">
    <property type="taxonomic scope" value="Bacteria"/>
</dbReference>
<sequence length="327" mass="36341">MNISEKYLFDLQGYLVVENVLSADECRQARKQLDRAKTVAEETPDGVSSQGRWHMAFGVLELGEPFLKLIDHPAVTHILEGIIAPKLRLEHAYSFVYSQGAPPLQLHAGDPDEWLTYHYHVHRGRIRTGMCVVSYILQDIYETSGGFVCIPGSHKSNFDLTTDEQSDLFALNSPFVRAIPARAGSAIIFTETLIHGARSWTESEPRYGLFYKYNDRGARHMHPRNSPAPPEVLANLTPRQQGFFEEPWRTGGPADAKCDVYCETLASGIGTSMNSAATDSATENSGPPTCLRPENHVHLLTQCHQDGCLGNARIGPSCKSNLEMREE</sequence>
<dbReference type="GO" id="GO:0016706">
    <property type="term" value="F:2-oxoglutarate-dependent dioxygenase activity"/>
    <property type="evidence" value="ECO:0007669"/>
    <property type="project" value="UniProtKB-ARBA"/>
</dbReference>
<dbReference type="KEGG" id="pbs:Plabr_3695"/>
<proteinExistence type="predicted"/>
<accession>F0SR41</accession>
<name>F0SR41_RUBBR</name>
<dbReference type="RefSeq" id="WP_013630007.1">
    <property type="nucleotide sequence ID" value="NC_015174.1"/>
</dbReference>
<dbReference type="EMBL" id="CP002546">
    <property type="protein sequence ID" value="ADY61288.1"/>
    <property type="molecule type" value="Genomic_DNA"/>
</dbReference>
<keyword evidence="1" id="KW-0223">Dioxygenase</keyword>
<keyword evidence="2" id="KW-1185">Reference proteome</keyword>
<organism evidence="1 2">
    <name type="scientific">Rubinisphaera brasiliensis (strain ATCC 49424 / DSM 5305 / JCM 21570 / IAM 15109 / NBRC 103401 / IFAM 1448)</name>
    <name type="common">Planctomyces brasiliensis</name>
    <dbReference type="NCBI Taxonomy" id="756272"/>
    <lineage>
        <taxon>Bacteria</taxon>
        <taxon>Pseudomonadati</taxon>
        <taxon>Planctomycetota</taxon>
        <taxon>Planctomycetia</taxon>
        <taxon>Planctomycetales</taxon>
        <taxon>Planctomycetaceae</taxon>
        <taxon>Rubinisphaera</taxon>
    </lineage>
</organism>
<dbReference type="InterPro" id="IPR008775">
    <property type="entry name" value="Phytyl_CoA_dOase-like"/>
</dbReference>
<gene>
    <name evidence="1" type="ordered locus">Plabr_3695</name>
</gene>
<dbReference type="Pfam" id="PF05721">
    <property type="entry name" value="PhyH"/>
    <property type="match status" value="1"/>
</dbReference>
<reference evidence="2" key="1">
    <citation type="submission" date="2011-02" db="EMBL/GenBank/DDBJ databases">
        <title>The complete genome of Planctomyces brasiliensis DSM 5305.</title>
        <authorList>
            <person name="Lucas S."/>
            <person name="Copeland A."/>
            <person name="Lapidus A."/>
            <person name="Bruce D."/>
            <person name="Goodwin L."/>
            <person name="Pitluck S."/>
            <person name="Kyrpides N."/>
            <person name="Mavromatis K."/>
            <person name="Pagani I."/>
            <person name="Ivanova N."/>
            <person name="Ovchinnikova G."/>
            <person name="Lu M."/>
            <person name="Detter J.C."/>
            <person name="Han C."/>
            <person name="Land M."/>
            <person name="Hauser L."/>
            <person name="Markowitz V."/>
            <person name="Cheng J.-F."/>
            <person name="Hugenholtz P."/>
            <person name="Woyke T."/>
            <person name="Wu D."/>
            <person name="Tindall B."/>
            <person name="Pomrenke H.G."/>
            <person name="Brambilla E."/>
            <person name="Klenk H.-P."/>
            <person name="Eisen J.A."/>
        </authorList>
    </citation>
    <scope>NUCLEOTIDE SEQUENCE [LARGE SCALE GENOMIC DNA]</scope>
    <source>
        <strain evidence="2">ATCC 49424 / DSM 5305 / JCM 21570 / NBRC 103401 / IFAM 1448</strain>
    </source>
</reference>
<protein>
    <submittedName>
        <fullName evidence="1">Phytanoyl-CoA dioxygenase</fullName>
    </submittedName>
</protein>
<dbReference type="AlphaFoldDB" id="F0SR41"/>
<dbReference type="Proteomes" id="UP000006860">
    <property type="component" value="Chromosome"/>
</dbReference>
<dbReference type="Gene3D" id="2.60.120.620">
    <property type="entry name" value="q2cbj1_9rhob like domain"/>
    <property type="match status" value="1"/>
</dbReference>